<dbReference type="Gene3D" id="3.90.70.80">
    <property type="match status" value="1"/>
</dbReference>
<feature type="region of interest" description="Disordered" evidence="2">
    <location>
        <begin position="52"/>
        <end position="122"/>
    </location>
</feature>
<dbReference type="AlphaFoldDB" id="A0AA38IF68"/>
<evidence type="ECO:0000256" key="2">
    <source>
        <dbReference type="SAM" id="MobiDB-lite"/>
    </source>
</evidence>
<dbReference type="InterPro" id="IPR050704">
    <property type="entry name" value="Peptidase_C85-like"/>
</dbReference>
<dbReference type="GO" id="GO:0004843">
    <property type="term" value="F:cysteine-type deubiquitinase activity"/>
    <property type="evidence" value="ECO:0007669"/>
    <property type="project" value="TreeGrafter"/>
</dbReference>
<proteinExistence type="predicted"/>
<dbReference type="InterPro" id="IPR038765">
    <property type="entry name" value="Papain-like_cys_pep_sf"/>
</dbReference>
<accession>A0AA38IF68</accession>
<dbReference type="PANTHER" id="PTHR12419:SF10">
    <property type="entry name" value="DEUBIQUITINASE OTUD6B"/>
    <property type="match status" value="1"/>
</dbReference>
<evidence type="ECO:0000313" key="4">
    <source>
        <dbReference type="EMBL" id="KAJ3654018.1"/>
    </source>
</evidence>
<feature type="region of interest" description="Disordered" evidence="2">
    <location>
        <begin position="1"/>
        <end position="40"/>
    </location>
</feature>
<dbReference type="PROSITE" id="PS50802">
    <property type="entry name" value="OTU"/>
    <property type="match status" value="1"/>
</dbReference>
<keyword evidence="1" id="KW-0378">Hydrolase</keyword>
<dbReference type="EMBL" id="JALNTZ010000004">
    <property type="protein sequence ID" value="KAJ3654018.1"/>
    <property type="molecule type" value="Genomic_DNA"/>
</dbReference>
<dbReference type="GO" id="GO:0016579">
    <property type="term" value="P:protein deubiquitination"/>
    <property type="evidence" value="ECO:0007669"/>
    <property type="project" value="TreeGrafter"/>
</dbReference>
<feature type="compositionally biased region" description="Basic and acidic residues" evidence="2">
    <location>
        <begin position="100"/>
        <end position="122"/>
    </location>
</feature>
<name>A0AA38IF68_9CUCU</name>
<dbReference type="CDD" id="cd22761">
    <property type="entry name" value="OTU_OTUD6"/>
    <property type="match status" value="1"/>
</dbReference>
<gene>
    <name evidence="4" type="ORF">Zmor_013232</name>
</gene>
<dbReference type="PANTHER" id="PTHR12419">
    <property type="entry name" value="OTU DOMAIN CONTAINING PROTEIN"/>
    <property type="match status" value="1"/>
</dbReference>
<protein>
    <recommendedName>
        <fullName evidence="3">OTU domain-containing protein</fullName>
    </recommendedName>
</protein>
<reference evidence="4" key="1">
    <citation type="journal article" date="2023" name="G3 (Bethesda)">
        <title>Whole genome assemblies of Zophobas morio and Tenebrio molitor.</title>
        <authorList>
            <person name="Kaur S."/>
            <person name="Stinson S.A."/>
            <person name="diCenzo G.C."/>
        </authorList>
    </citation>
    <scope>NUCLEOTIDE SEQUENCE</scope>
    <source>
        <strain evidence="4">QUZm001</strain>
    </source>
</reference>
<dbReference type="SUPFAM" id="SSF54001">
    <property type="entry name" value="Cysteine proteinases"/>
    <property type="match status" value="1"/>
</dbReference>
<organism evidence="4 5">
    <name type="scientific">Zophobas morio</name>
    <dbReference type="NCBI Taxonomy" id="2755281"/>
    <lineage>
        <taxon>Eukaryota</taxon>
        <taxon>Metazoa</taxon>
        <taxon>Ecdysozoa</taxon>
        <taxon>Arthropoda</taxon>
        <taxon>Hexapoda</taxon>
        <taxon>Insecta</taxon>
        <taxon>Pterygota</taxon>
        <taxon>Neoptera</taxon>
        <taxon>Endopterygota</taxon>
        <taxon>Coleoptera</taxon>
        <taxon>Polyphaga</taxon>
        <taxon>Cucujiformia</taxon>
        <taxon>Tenebrionidae</taxon>
        <taxon>Zophobas</taxon>
    </lineage>
</organism>
<dbReference type="Pfam" id="PF02338">
    <property type="entry name" value="OTU"/>
    <property type="match status" value="1"/>
</dbReference>
<feature type="domain" description="OTU" evidence="3">
    <location>
        <begin position="139"/>
        <end position="276"/>
    </location>
</feature>
<dbReference type="Proteomes" id="UP001168821">
    <property type="component" value="Unassembled WGS sequence"/>
</dbReference>
<comment type="caution">
    <text evidence="4">The sequence shown here is derived from an EMBL/GenBank/DDBJ whole genome shotgun (WGS) entry which is preliminary data.</text>
</comment>
<dbReference type="InterPro" id="IPR049772">
    <property type="entry name" value="OTU_OTUD6"/>
</dbReference>
<feature type="compositionally biased region" description="Acidic residues" evidence="2">
    <location>
        <begin position="71"/>
        <end position="83"/>
    </location>
</feature>
<dbReference type="InterPro" id="IPR003323">
    <property type="entry name" value="OTU_dom"/>
</dbReference>
<evidence type="ECO:0000256" key="1">
    <source>
        <dbReference type="ARBA" id="ARBA00022801"/>
    </source>
</evidence>
<keyword evidence="5" id="KW-1185">Reference proteome</keyword>
<evidence type="ECO:0000313" key="5">
    <source>
        <dbReference type="Proteomes" id="UP001168821"/>
    </source>
</evidence>
<evidence type="ECO:0000259" key="3">
    <source>
        <dbReference type="PROSITE" id="PS50802"/>
    </source>
</evidence>
<sequence length="282" mass="32659">MDLNEEELIKKHKQERKDLQSKIQSLKKSVAKGDKKKKKEVAEEIARLEQELEARQSSEMEVFGSQKSNDVEEPVNEEEDVSEEPMNTRVSRATRRRNKKAQEERERDKRIQEQAEKNKEGPRMTELNAMKEVLKQFGLQLHNIPADGNCLYCAVNHQLEVTGRESFTVPRLRKLTAEFMRQNKDEFLPFMYNESDEAVSEEYFESYCKEVATTKLWGGQLELRALSNILKCPIKVVQANGPLTIQGENFTGPELILAYHRHLYRLGEHYNSTVAAIDGQDE</sequence>